<dbReference type="PROSITE" id="PS50011">
    <property type="entry name" value="PROTEIN_KINASE_DOM"/>
    <property type="match status" value="1"/>
</dbReference>
<dbReference type="PANTHER" id="PTHR11909">
    <property type="entry name" value="CASEIN KINASE-RELATED"/>
    <property type="match status" value="1"/>
</dbReference>
<accession>A0AAD6UER7</accession>
<comment type="caution">
    <text evidence="2">The sequence shown here is derived from an EMBL/GenBank/DDBJ whole genome shotgun (WGS) entry which is preliminary data.</text>
</comment>
<protein>
    <submittedName>
        <fullName evidence="2">Kinase-like domain-containing protein</fullName>
    </submittedName>
</protein>
<dbReference type="GO" id="GO:0004672">
    <property type="term" value="F:protein kinase activity"/>
    <property type="evidence" value="ECO:0007669"/>
    <property type="project" value="InterPro"/>
</dbReference>
<dbReference type="InterPro" id="IPR011009">
    <property type="entry name" value="Kinase-like_dom_sf"/>
</dbReference>
<dbReference type="InterPro" id="IPR050235">
    <property type="entry name" value="CK1_Ser-Thr_kinase"/>
</dbReference>
<gene>
    <name evidence="2" type="ORF">B0H15DRAFT_460073</name>
</gene>
<evidence type="ECO:0000259" key="1">
    <source>
        <dbReference type="PROSITE" id="PS50011"/>
    </source>
</evidence>
<dbReference type="GO" id="GO:0005524">
    <property type="term" value="F:ATP binding"/>
    <property type="evidence" value="ECO:0007669"/>
    <property type="project" value="InterPro"/>
</dbReference>
<dbReference type="InterPro" id="IPR000719">
    <property type="entry name" value="Prot_kinase_dom"/>
</dbReference>
<evidence type="ECO:0000313" key="3">
    <source>
        <dbReference type="Proteomes" id="UP001222325"/>
    </source>
</evidence>
<reference evidence="2" key="1">
    <citation type="submission" date="2023-03" db="EMBL/GenBank/DDBJ databases">
        <title>Massive genome expansion in bonnet fungi (Mycena s.s.) driven by repeated elements and novel gene families across ecological guilds.</title>
        <authorList>
            <consortium name="Lawrence Berkeley National Laboratory"/>
            <person name="Harder C.B."/>
            <person name="Miyauchi S."/>
            <person name="Viragh M."/>
            <person name="Kuo A."/>
            <person name="Thoen E."/>
            <person name="Andreopoulos B."/>
            <person name="Lu D."/>
            <person name="Skrede I."/>
            <person name="Drula E."/>
            <person name="Henrissat B."/>
            <person name="Morin E."/>
            <person name="Kohler A."/>
            <person name="Barry K."/>
            <person name="LaButti K."/>
            <person name="Morin E."/>
            <person name="Salamov A."/>
            <person name="Lipzen A."/>
            <person name="Mereny Z."/>
            <person name="Hegedus B."/>
            <person name="Baldrian P."/>
            <person name="Stursova M."/>
            <person name="Weitz H."/>
            <person name="Taylor A."/>
            <person name="Grigoriev I.V."/>
            <person name="Nagy L.G."/>
            <person name="Martin F."/>
            <person name="Kauserud H."/>
        </authorList>
    </citation>
    <scope>NUCLEOTIDE SEQUENCE</scope>
    <source>
        <strain evidence="2">CBHHK173m</strain>
    </source>
</reference>
<keyword evidence="3" id="KW-1185">Reference proteome</keyword>
<dbReference type="AlphaFoldDB" id="A0AAD6UER7"/>
<keyword evidence="2" id="KW-0418">Kinase</keyword>
<name>A0AAD6UER7_9AGAR</name>
<evidence type="ECO:0000313" key="2">
    <source>
        <dbReference type="EMBL" id="KAJ7100750.1"/>
    </source>
</evidence>
<dbReference type="SUPFAM" id="SSF56112">
    <property type="entry name" value="Protein kinase-like (PK-like)"/>
    <property type="match status" value="1"/>
</dbReference>
<proteinExistence type="predicted"/>
<organism evidence="2 3">
    <name type="scientific">Mycena belliarum</name>
    <dbReference type="NCBI Taxonomy" id="1033014"/>
    <lineage>
        <taxon>Eukaryota</taxon>
        <taxon>Fungi</taxon>
        <taxon>Dikarya</taxon>
        <taxon>Basidiomycota</taxon>
        <taxon>Agaricomycotina</taxon>
        <taxon>Agaricomycetes</taxon>
        <taxon>Agaricomycetidae</taxon>
        <taxon>Agaricales</taxon>
        <taxon>Marasmiineae</taxon>
        <taxon>Mycenaceae</taxon>
        <taxon>Mycena</taxon>
    </lineage>
</organism>
<dbReference type="EMBL" id="JARJCN010000005">
    <property type="protein sequence ID" value="KAJ7100750.1"/>
    <property type="molecule type" value="Genomic_DNA"/>
</dbReference>
<keyword evidence="2" id="KW-0808">Transferase</keyword>
<dbReference type="Proteomes" id="UP001222325">
    <property type="component" value="Unassembled WGS sequence"/>
</dbReference>
<feature type="domain" description="Protein kinase" evidence="1">
    <location>
        <begin position="106"/>
        <end position="413"/>
    </location>
</feature>
<dbReference type="Gene3D" id="1.10.510.10">
    <property type="entry name" value="Transferase(Phosphotransferase) domain 1"/>
    <property type="match status" value="1"/>
</dbReference>
<sequence>MSPAALPPRAVERIVHHVYESCLFRIEAPGCRTHFCSPAAPCKVARDLLSPLANLKLVAVSWNAAVHAFQQTKYPRFFGDVEDGYYPHAWHINTRMRKAVLLARYRVFRTFTSEDGNRGVYVAHDFGGAGGCAAARAVVLKAWVSATDFECQREIAAYRALGACPGVPAPRIADARHDPLCDVHVLVLPKLGPTLEDLRAALPDHRFTPRMVLTVAIEMLDRYRDIHARGVVHSGIKPGNICLAPQNSADAPSALYAIDFGFSTALAANAQLPSAHRIDAVGNRRFMSVFAHHGISQSQRDDLESLAYLLSYLFHARLPWASDGKPRSPRAQQQHAPHVWRIKLATPAAVLFRDMDACFLEFWHDVKGLAYAEVPDYDRMRARFAKCLEMQDGDGKAPLNWWDLWEEKARGRK</sequence>